<feature type="compositionally biased region" description="Low complexity" evidence="1">
    <location>
        <begin position="17"/>
        <end position="27"/>
    </location>
</feature>
<evidence type="ECO:0000313" key="6">
    <source>
        <dbReference type="Proteomes" id="UP000799441"/>
    </source>
</evidence>
<dbReference type="GO" id="GO:0032040">
    <property type="term" value="C:small-subunit processome"/>
    <property type="evidence" value="ECO:0007669"/>
    <property type="project" value="TreeGrafter"/>
</dbReference>
<accession>A0A9P4QA36</accession>
<sequence length="2544" mass="284932">MSRIEELYSELTFFSSKGKAGKPPKVVKPQKARKSTKSSRNHRFQPFSERIATLKIDPVRRRTNGERSEELENETATYFGRSLEEWKDINLSHTFATFAKEVSPLCDSLPVVLHNQDEIMELLVKYIEKMDALAMEPLLNLLSHFAHDLDSRFHKHFQRSVVTVSAVAAQHEDPAVIEWSFTCLAWLFKYLSRLLTPDLCPLYDLMSPYLGKTKQKPFVIRFAAESLSFLIRKAATSYERDEESLNRIVGHVIQEWETAQSSASSDLYAQGIMTLFTEAIKGVQNGLHSSGLNVFKSLLEHAARVSKASSRLVVGTLTSLIHHSTPHTFEPVAEFIISWTNSTLDTSSSDAFSHIADPLLTMVSVRKGTRVADWRPVMKTLSSVVEKGLASAQEMQDVTKSTLLTTCAVALQTASLEAVVTNRKIFDLLQKGVWSSQFLKFCDLFSRLGRERFDQFLMVPCLEYIAANWNLVGNDGLLYLQALKSRTSKSDLVCPSSLQTNMLEDLRNIRQISGSGELAIAKANSALNATQHLNLTADHQGELEEELSALIGLFKTQEVSNNTLRDFAFGKGLHRLVQYPRSALLNKDTAPLLCTQSSHLLQLPVFWQNLRDFLKRYETLEVDLQLEAQLQQNLTACLANPSHEVRECALEILQNLYEKKDEKIPLVLVTAFQVETTPINIETARAISMNIRRMTSSYINDDLDDLMRKAIPTYCFGLLHLKLAQAWEDACQAISEICNNPVGEDIVVRLAEEWLRGVAPSKDQVAPDVPLVLDHTSNDFRVFSDFDCSNLNKMRSISQQVFDENNSGYPSIEEQLRLDHARAPMLTATIRGQALKALGKIPLVAEKHNRMLVPVLLRWAGDDEALEACDDQRWTRKDQKDLLSVFAKFVNPRVLYKSDEVYDALLHLCANGDVEIQRSALTAIYSWKNQSINRYSEHLSNLLDEARFREELSVFLQNDDDEEAIRPDDRTDLMPVLLRLLYGRAVAGGKNVQSSRRRAIFVALSRFGSDALRQYIEISTSSALETHILRDTQVDGDSTSQFSMPLRQQLGMLNMVHDMIETLGPDLESFATTITEAVTVCTVKASRQLVLGQASGGVGDESLLRSVRQNGVQCLQQIFANLNGSNLQDYATLLVSELVTPRASFFAQENAQSTSAMLRLLAAWSADPKTSVFLVSSESQIIPQLASLLASSISKDEVKLFVLREIFDFLLSEGHDPTLVQPYIFDLVQSISAVLRANPSRDILAACVATISLVASRITQLDQAQELVQVCTILLRKPSRAVSPKTKVGLLRTLISLLDSTDAVADEELWITISTLFSRLHDAESRKLLSAVLVKLCKGNEAWRQSALICEDLNSLAQMNEPDHVKRESGFLQIYQRSVDFSTQQWQPIMYNCLFYINDAEDLVNRSSAAKALDCFIGSAPNNDNLVPLTSDILLPGLERGMRESSELVRAEHLRLLHRLIETLPTWSVVRDMKCLTVDGDEEASFFINVLHIQHHRRLRALRRLAEDAPTLSPTNINRFLIPLLEHFIFDQAEGDAGRTLSDQTIETLGACARSLNWSTFKVTMRRYLDATKDEKFEKAMFRLVGVFADALQAVVMGSSETTCALKRSFPDADIFTRQILDGFLPRLTEYLHYRDESTVDKRIPVALTVVKLLRALPDENDFATRLAPALTDLCHVLRSRAIEARDQTRKALTSIVSLVGPTYFGYVLKELRSSLQRGYQLHVLSFTVHSLLVNCADAFKPGDLDEVLPELVTVVMDDTFGVTSQEKEAEEYKTSMKEIKSNKSFDTLELVARLASISHVISLIGPIQDLLLEKLDSRAVKKVDDLLTRIRKGLDQNPTANDRAILVLCHQVIRKARVEHQRPVEDDGRRAERNRYLVVREKRVGSRAAPTASHSFKLVSFALNLVRKIVKRHEELMTPANMAGFLPIAGDSLVEGHEEVKIAAMRFLTVILRVPLKELDANAPVYAREAVATIRGSTSTTTDSAKAALELLTAVLRDRRDANIRDRDLAQVLKTLKNDIDEPDRQGVVYKFLRSVIGRKVDAPEVYEVMDEVGKAMVTNPDNQVRESARGAYLQFTLDFPQGKKRWQKQVNFLVQNLDYEHRSGRQTVMEMLYQLLKTLGDDVLQPLVLPLFVPLVLRIVNDDDPECREMSSVLTGKLFERADKDGTKQMLGAMRKWLSDEKDVTTLAALQAWAIHIGQGLTTAKDVSDVLAALQSIIQDRLGDDQQPDQIYVVASALRTLVKACETCPNQAFSSATKGLWSVVERCQSASDFAVKKTAATLVNKLGDDIASSNSKAGGLGSLPLKSSAGLPVTAEDLQRMTAFGLRSLKNPNNVDENFLTAIVRNLVFVARCYAANNMTWTSTRKAAAEAESDSSSDEAEEASTEAQVTAFAYLLKRLSYLARNESLPAQSRSAALKCQAIMIQLSSPSSTSLQQIMQPLYVLTDSSIPQQPGEQYTALTEEAREVLELLQKKLGSEAYVAALNAARKAVQGRRDERRQKRRIDAVAAPERWAKEKKRKYEVKKARQKARGVEARGQRRGW</sequence>
<feature type="compositionally biased region" description="Basic residues" evidence="1">
    <location>
        <begin position="2520"/>
        <end position="2532"/>
    </location>
</feature>
<dbReference type="EMBL" id="MU003783">
    <property type="protein sequence ID" value="KAF2722375.1"/>
    <property type="molecule type" value="Genomic_DNA"/>
</dbReference>
<feature type="region of interest" description="Disordered" evidence="1">
    <location>
        <begin position="16"/>
        <end position="42"/>
    </location>
</feature>
<dbReference type="Pfam" id="PF20416">
    <property type="entry name" value="UTP20"/>
    <property type="match status" value="1"/>
</dbReference>
<dbReference type="PANTHER" id="PTHR17695:SF11">
    <property type="entry name" value="SMALL SUBUNIT PROCESSOME COMPONENT 20 HOMOLOG"/>
    <property type="match status" value="1"/>
</dbReference>
<dbReference type="InterPro" id="IPR052575">
    <property type="entry name" value="SSU_processome_comp_20"/>
</dbReference>
<protein>
    <recommendedName>
        <fullName evidence="7">HEAT repeat protein</fullName>
    </recommendedName>
</protein>
<dbReference type="InterPro" id="IPR046523">
    <property type="entry name" value="UTP20_dom"/>
</dbReference>
<evidence type="ECO:0000259" key="2">
    <source>
        <dbReference type="Pfam" id="PF07539"/>
    </source>
</evidence>
<feature type="compositionally biased region" description="Basic residues" evidence="1">
    <location>
        <begin position="28"/>
        <end position="42"/>
    </location>
</feature>
<dbReference type="SUPFAM" id="SSF48371">
    <property type="entry name" value="ARM repeat"/>
    <property type="match status" value="3"/>
</dbReference>
<evidence type="ECO:0000259" key="4">
    <source>
        <dbReference type="Pfam" id="PF23099"/>
    </source>
</evidence>
<dbReference type="GO" id="GO:0030686">
    <property type="term" value="C:90S preribosome"/>
    <property type="evidence" value="ECO:0007669"/>
    <property type="project" value="TreeGrafter"/>
</dbReference>
<dbReference type="Pfam" id="PF07539">
    <property type="entry name" value="UTP20_N"/>
    <property type="match status" value="1"/>
</dbReference>
<feature type="compositionally biased region" description="Basic and acidic residues" evidence="1">
    <location>
        <begin position="2533"/>
        <end position="2544"/>
    </location>
</feature>
<evidence type="ECO:0000259" key="3">
    <source>
        <dbReference type="Pfam" id="PF20416"/>
    </source>
</evidence>
<dbReference type="Pfam" id="PF23099">
    <property type="entry name" value="UTP20_C"/>
    <property type="match status" value="1"/>
</dbReference>
<proteinExistence type="predicted"/>
<dbReference type="InterPro" id="IPR011430">
    <property type="entry name" value="UTP20_N"/>
</dbReference>
<dbReference type="PANTHER" id="PTHR17695">
    <property type="entry name" value="SMALL SUBUNIT PROCESSOME COMPONENT 20 HOMOLOG"/>
    <property type="match status" value="1"/>
</dbReference>
<feature type="domain" description="U3 small nucleolar RNA-associated protein 20" evidence="3">
    <location>
        <begin position="1636"/>
        <end position="1854"/>
    </location>
</feature>
<comment type="caution">
    <text evidence="5">The sequence shown here is derived from an EMBL/GenBank/DDBJ whole genome shotgun (WGS) entry which is preliminary data.</text>
</comment>
<evidence type="ECO:0008006" key="7">
    <source>
        <dbReference type="Google" id="ProtNLM"/>
    </source>
</evidence>
<reference evidence="5" key="1">
    <citation type="journal article" date="2020" name="Stud. Mycol.">
        <title>101 Dothideomycetes genomes: a test case for predicting lifestyles and emergence of pathogens.</title>
        <authorList>
            <person name="Haridas S."/>
            <person name="Albert R."/>
            <person name="Binder M."/>
            <person name="Bloem J."/>
            <person name="Labutti K."/>
            <person name="Salamov A."/>
            <person name="Andreopoulos B."/>
            <person name="Baker S."/>
            <person name="Barry K."/>
            <person name="Bills G."/>
            <person name="Bluhm B."/>
            <person name="Cannon C."/>
            <person name="Castanera R."/>
            <person name="Culley D."/>
            <person name="Daum C."/>
            <person name="Ezra D."/>
            <person name="Gonzalez J."/>
            <person name="Henrissat B."/>
            <person name="Kuo A."/>
            <person name="Liang C."/>
            <person name="Lipzen A."/>
            <person name="Lutzoni F."/>
            <person name="Magnuson J."/>
            <person name="Mondo S."/>
            <person name="Nolan M."/>
            <person name="Ohm R."/>
            <person name="Pangilinan J."/>
            <person name="Park H.-J."/>
            <person name="Ramirez L."/>
            <person name="Alfaro M."/>
            <person name="Sun H."/>
            <person name="Tritt A."/>
            <person name="Yoshinaga Y."/>
            <person name="Zwiers L.-H."/>
            <person name="Turgeon B."/>
            <person name="Goodwin S."/>
            <person name="Spatafora J."/>
            <person name="Crous P."/>
            <person name="Grigoriev I."/>
        </authorList>
    </citation>
    <scope>NUCLEOTIDE SEQUENCE</scope>
    <source>
        <strain evidence="5">CBS 116435</strain>
    </source>
</reference>
<dbReference type="InterPro" id="IPR057525">
    <property type="entry name" value="UTP20_C"/>
</dbReference>
<name>A0A9P4QA36_9PEZI</name>
<feature type="domain" description="U3 small nucleolar RNA-associated protein 20 N-terminal" evidence="2">
    <location>
        <begin position="873"/>
        <end position="1446"/>
    </location>
</feature>
<keyword evidence="6" id="KW-1185">Reference proteome</keyword>
<organism evidence="5 6">
    <name type="scientific">Polychaeton citri CBS 116435</name>
    <dbReference type="NCBI Taxonomy" id="1314669"/>
    <lineage>
        <taxon>Eukaryota</taxon>
        <taxon>Fungi</taxon>
        <taxon>Dikarya</taxon>
        <taxon>Ascomycota</taxon>
        <taxon>Pezizomycotina</taxon>
        <taxon>Dothideomycetes</taxon>
        <taxon>Dothideomycetidae</taxon>
        <taxon>Capnodiales</taxon>
        <taxon>Capnodiaceae</taxon>
        <taxon>Polychaeton</taxon>
    </lineage>
</organism>
<feature type="domain" description="U3 small nucleolar RNA-associated protein 20 C-terminal" evidence="4">
    <location>
        <begin position="2207"/>
        <end position="2532"/>
    </location>
</feature>
<dbReference type="InterPro" id="IPR011989">
    <property type="entry name" value="ARM-like"/>
</dbReference>
<evidence type="ECO:0000256" key="1">
    <source>
        <dbReference type="SAM" id="MobiDB-lite"/>
    </source>
</evidence>
<dbReference type="OrthoDB" id="360653at2759"/>
<dbReference type="Gene3D" id="1.25.10.10">
    <property type="entry name" value="Leucine-rich Repeat Variant"/>
    <property type="match status" value="3"/>
</dbReference>
<dbReference type="InterPro" id="IPR016024">
    <property type="entry name" value="ARM-type_fold"/>
</dbReference>
<gene>
    <name evidence="5" type="ORF">K431DRAFT_319779</name>
</gene>
<feature type="region of interest" description="Disordered" evidence="1">
    <location>
        <begin position="2520"/>
        <end position="2544"/>
    </location>
</feature>
<dbReference type="Proteomes" id="UP000799441">
    <property type="component" value="Unassembled WGS sequence"/>
</dbReference>
<evidence type="ECO:0000313" key="5">
    <source>
        <dbReference type="EMBL" id="KAF2722375.1"/>
    </source>
</evidence>